<evidence type="ECO:0000256" key="1">
    <source>
        <dbReference type="SAM" id="SignalP"/>
    </source>
</evidence>
<accession>A0A840N1Y6</accession>
<dbReference type="InterPro" id="IPR037460">
    <property type="entry name" value="SEST-like"/>
</dbReference>
<dbReference type="Proteomes" id="UP000521227">
    <property type="component" value="Unassembled WGS sequence"/>
</dbReference>
<reference evidence="2 3" key="1">
    <citation type="submission" date="2020-08" db="EMBL/GenBank/DDBJ databases">
        <title>Genomic Encyclopedia of Type Strains, Phase IV (KMG-IV): sequencing the most valuable type-strain genomes for metagenomic binning, comparative biology and taxonomic classification.</title>
        <authorList>
            <person name="Goeker M."/>
        </authorList>
    </citation>
    <scope>NUCLEOTIDE SEQUENCE [LARGE SCALE GENOMIC DNA]</scope>
    <source>
        <strain evidence="2 3">DSM 17498</strain>
    </source>
</reference>
<sequence>MIKLRVTRPSPRARPFIGALFVAVLGGAMASPAMAQTPPAAAPSVAQPPLAQPPIAQPPAVQLSTTMQISWEVRNRFRLFREERDFKLQVDSLSGRNILAAEQALATQSDGRGWARNTLGRLCIDAAGRVSEPCTRDGVKESYLTPVDHPVTVRLAGEVPVGAVCAWTFEDGDPPRQSTLDCAEPINLRVRYGRATPVTVDVSSGSDAPQRVTTQIAVRDIFIAGLGDSIASGEGNPDRPVTLSDEGFCFRSYLGGPAGMYFRPGRAGFKGARACDTSDGMSLQNWQRAGAQWFNPACHRSLYSYQTRMAIALAAQNPQIAVTYLPLACTGATIDEGMFGSQRARECVVGKNGLTCQGTVNAQISELREALTAATRRQPDRGLDLILLSIGANDIDFSGLVADVIVERQTERALSRRTGVLSSVDQARSTLQRELPQDFSKLRQALKPLVGGDLARVIYTSYANPSLVNGAPCPGGRAGFDIHPSFNADPQRLADVTNFVQSEFLPQIKRLAQCSGGVLCGDRTRDRMTFVDQHQEAFANHGFCARAETDPPFDRECFSANGESFSNDIVNAANNPLVCGAAASDFRAYAPRARWVRDANDSYFTAMTYPQAQKAPTNQPGDIHDATWGVLSAVYGGAIHPTAEGHAAMADAALPAAMSVLGLGLAENPVTSEPIAPTVPLQR</sequence>
<proteinExistence type="predicted"/>
<dbReference type="Gene3D" id="3.40.50.1110">
    <property type="entry name" value="SGNH hydrolase"/>
    <property type="match status" value="1"/>
</dbReference>
<dbReference type="AlphaFoldDB" id="A0A840N1Y6"/>
<dbReference type="InterPro" id="IPR036514">
    <property type="entry name" value="SGNH_hydro_sf"/>
</dbReference>
<evidence type="ECO:0000313" key="3">
    <source>
        <dbReference type="Proteomes" id="UP000521227"/>
    </source>
</evidence>
<keyword evidence="1" id="KW-0732">Signal</keyword>
<evidence type="ECO:0000313" key="2">
    <source>
        <dbReference type="EMBL" id="MBB5054275.1"/>
    </source>
</evidence>
<dbReference type="RefSeq" id="WP_184088294.1">
    <property type="nucleotide sequence ID" value="NZ_JACHIJ010000006.1"/>
</dbReference>
<dbReference type="SUPFAM" id="SSF52266">
    <property type="entry name" value="SGNH hydrolase"/>
    <property type="match status" value="1"/>
</dbReference>
<dbReference type="PANTHER" id="PTHR37981">
    <property type="entry name" value="LIPASE 2"/>
    <property type="match status" value="1"/>
</dbReference>
<dbReference type="GO" id="GO:0016788">
    <property type="term" value="F:hydrolase activity, acting on ester bonds"/>
    <property type="evidence" value="ECO:0007669"/>
    <property type="project" value="InterPro"/>
</dbReference>
<feature type="chain" id="PRO_5032439724" evidence="1">
    <location>
        <begin position="36"/>
        <end position="683"/>
    </location>
</feature>
<dbReference type="PANTHER" id="PTHR37981:SF1">
    <property type="entry name" value="SGNH HYDROLASE-TYPE ESTERASE DOMAIN-CONTAINING PROTEIN"/>
    <property type="match status" value="1"/>
</dbReference>
<organism evidence="2 3">
    <name type="scientific">Afipia massiliensis</name>
    <dbReference type="NCBI Taxonomy" id="211460"/>
    <lineage>
        <taxon>Bacteria</taxon>
        <taxon>Pseudomonadati</taxon>
        <taxon>Pseudomonadota</taxon>
        <taxon>Alphaproteobacteria</taxon>
        <taxon>Hyphomicrobiales</taxon>
        <taxon>Nitrobacteraceae</taxon>
        <taxon>Afipia</taxon>
    </lineage>
</organism>
<name>A0A840N1Y6_9BRAD</name>
<dbReference type="EMBL" id="JACHIJ010000006">
    <property type="protein sequence ID" value="MBB5054275.1"/>
    <property type="molecule type" value="Genomic_DNA"/>
</dbReference>
<dbReference type="GO" id="GO:0006629">
    <property type="term" value="P:lipid metabolic process"/>
    <property type="evidence" value="ECO:0007669"/>
    <property type="project" value="TreeGrafter"/>
</dbReference>
<comment type="caution">
    <text evidence="2">The sequence shown here is derived from an EMBL/GenBank/DDBJ whole genome shotgun (WGS) entry which is preliminary data.</text>
</comment>
<gene>
    <name evidence="2" type="ORF">HNQ36_004277</name>
</gene>
<protein>
    <submittedName>
        <fullName evidence="2">Lysophospholipase L1-like esterase</fullName>
    </submittedName>
</protein>
<feature type="signal peptide" evidence="1">
    <location>
        <begin position="1"/>
        <end position="35"/>
    </location>
</feature>